<name>K3YXN6_SETIT</name>
<evidence type="ECO:0000313" key="2">
    <source>
        <dbReference type="Proteomes" id="UP000004995"/>
    </source>
</evidence>
<dbReference type="HOGENOM" id="CLU_3127802_0_0_1"/>
<sequence>MSGVTCCLRFPAVPCPHWPELTSWDSKKAVNRLYMAQWMVVLFVEEHSLI</sequence>
<dbReference type="AlphaFoldDB" id="K3YXN6"/>
<dbReference type="Gramene" id="KQL31109">
    <property type="protein sequence ID" value="KQL31109"/>
    <property type="gene ID" value="SETIT_019032mg"/>
</dbReference>
<keyword evidence="2" id="KW-1185">Reference proteome</keyword>
<reference evidence="1" key="2">
    <citation type="submission" date="2018-08" db="UniProtKB">
        <authorList>
            <consortium name="EnsemblPlants"/>
        </authorList>
    </citation>
    <scope>IDENTIFICATION</scope>
    <source>
        <strain evidence="1">Yugu1</strain>
    </source>
</reference>
<organism evidence="1 2">
    <name type="scientific">Setaria italica</name>
    <name type="common">Foxtail millet</name>
    <name type="synonym">Panicum italicum</name>
    <dbReference type="NCBI Taxonomy" id="4555"/>
    <lineage>
        <taxon>Eukaryota</taxon>
        <taxon>Viridiplantae</taxon>
        <taxon>Streptophyta</taxon>
        <taxon>Embryophyta</taxon>
        <taxon>Tracheophyta</taxon>
        <taxon>Spermatophyta</taxon>
        <taxon>Magnoliopsida</taxon>
        <taxon>Liliopsida</taxon>
        <taxon>Poales</taxon>
        <taxon>Poaceae</taxon>
        <taxon>PACMAD clade</taxon>
        <taxon>Panicoideae</taxon>
        <taxon>Panicodae</taxon>
        <taxon>Paniceae</taxon>
        <taxon>Cenchrinae</taxon>
        <taxon>Setaria</taxon>
    </lineage>
</organism>
<dbReference type="Proteomes" id="UP000004995">
    <property type="component" value="Unassembled WGS sequence"/>
</dbReference>
<dbReference type="EnsemblPlants" id="KQL31109">
    <property type="protein sequence ID" value="KQL31109"/>
    <property type="gene ID" value="SETIT_019032mg"/>
</dbReference>
<accession>K3YXN6</accession>
<protein>
    <submittedName>
        <fullName evidence="1">Uncharacterized protein</fullName>
    </submittedName>
</protein>
<evidence type="ECO:0000313" key="1">
    <source>
        <dbReference type="EnsemblPlants" id="KQL31109"/>
    </source>
</evidence>
<reference evidence="2" key="1">
    <citation type="journal article" date="2012" name="Nat. Biotechnol.">
        <title>Reference genome sequence of the model plant Setaria.</title>
        <authorList>
            <person name="Bennetzen J.L."/>
            <person name="Schmutz J."/>
            <person name="Wang H."/>
            <person name="Percifield R."/>
            <person name="Hawkins J."/>
            <person name="Pontaroli A.C."/>
            <person name="Estep M."/>
            <person name="Feng L."/>
            <person name="Vaughn J.N."/>
            <person name="Grimwood J."/>
            <person name="Jenkins J."/>
            <person name="Barry K."/>
            <person name="Lindquist E."/>
            <person name="Hellsten U."/>
            <person name="Deshpande S."/>
            <person name="Wang X."/>
            <person name="Wu X."/>
            <person name="Mitros T."/>
            <person name="Triplett J."/>
            <person name="Yang X."/>
            <person name="Ye C.Y."/>
            <person name="Mauro-Herrera M."/>
            <person name="Wang L."/>
            <person name="Li P."/>
            <person name="Sharma M."/>
            <person name="Sharma R."/>
            <person name="Ronald P.C."/>
            <person name="Panaud O."/>
            <person name="Kellogg E.A."/>
            <person name="Brutnell T.P."/>
            <person name="Doust A.N."/>
            <person name="Tuskan G.A."/>
            <person name="Rokhsar D."/>
            <person name="Devos K.M."/>
        </authorList>
    </citation>
    <scope>NUCLEOTIDE SEQUENCE [LARGE SCALE GENOMIC DNA]</scope>
    <source>
        <strain evidence="2">cv. Yugu1</strain>
    </source>
</reference>
<dbReference type="InParanoid" id="K3YXN6"/>
<dbReference type="EMBL" id="AGNK02000511">
    <property type="status" value="NOT_ANNOTATED_CDS"/>
    <property type="molecule type" value="Genomic_DNA"/>
</dbReference>
<proteinExistence type="predicted"/>